<evidence type="ECO:0008006" key="4">
    <source>
        <dbReference type="Google" id="ProtNLM"/>
    </source>
</evidence>
<gene>
    <name evidence="2" type="ORF">SO694_0000274</name>
</gene>
<keyword evidence="3" id="KW-1185">Reference proteome</keyword>
<proteinExistence type="predicted"/>
<protein>
    <recommendedName>
        <fullName evidence="4">Serine aminopeptidase S33 domain-containing protein</fullName>
    </recommendedName>
</protein>
<reference evidence="2 3" key="1">
    <citation type="submission" date="2024-03" db="EMBL/GenBank/DDBJ databases">
        <title>Aureococcus anophagefferens CCMP1851 and Kratosvirus quantuckense: Draft genome of a second virus-susceptible host strain in the model system.</title>
        <authorList>
            <person name="Chase E."/>
            <person name="Truchon A.R."/>
            <person name="Schepens W."/>
            <person name="Wilhelm S.W."/>
        </authorList>
    </citation>
    <scope>NUCLEOTIDE SEQUENCE [LARGE SCALE GENOMIC DNA]</scope>
    <source>
        <strain evidence="2 3">CCMP1851</strain>
    </source>
</reference>
<feature type="region of interest" description="Disordered" evidence="1">
    <location>
        <begin position="440"/>
        <end position="463"/>
    </location>
</feature>
<accession>A0ABR1GCR5</accession>
<comment type="caution">
    <text evidence="2">The sequence shown here is derived from an EMBL/GenBank/DDBJ whole genome shotgun (WGS) entry which is preliminary data.</text>
</comment>
<feature type="region of interest" description="Disordered" evidence="1">
    <location>
        <begin position="360"/>
        <end position="426"/>
    </location>
</feature>
<feature type="compositionally biased region" description="Basic and acidic residues" evidence="1">
    <location>
        <begin position="448"/>
        <end position="463"/>
    </location>
</feature>
<dbReference type="EMBL" id="JBBJCI010000034">
    <property type="protein sequence ID" value="KAK7253815.1"/>
    <property type="molecule type" value="Genomic_DNA"/>
</dbReference>
<organism evidence="2 3">
    <name type="scientific">Aureococcus anophagefferens</name>
    <name type="common">Harmful bloom alga</name>
    <dbReference type="NCBI Taxonomy" id="44056"/>
    <lineage>
        <taxon>Eukaryota</taxon>
        <taxon>Sar</taxon>
        <taxon>Stramenopiles</taxon>
        <taxon>Ochrophyta</taxon>
        <taxon>Pelagophyceae</taxon>
        <taxon>Pelagomonadales</taxon>
        <taxon>Pelagomonadaceae</taxon>
        <taxon>Aureococcus</taxon>
    </lineage>
</organism>
<evidence type="ECO:0000313" key="2">
    <source>
        <dbReference type="EMBL" id="KAK7253815.1"/>
    </source>
</evidence>
<evidence type="ECO:0000256" key="1">
    <source>
        <dbReference type="SAM" id="MobiDB-lite"/>
    </source>
</evidence>
<feature type="compositionally biased region" description="Basic residues" evidence="1">
    <location>
        <begin position="374"/>
        <end position="388"/>
    </location>
</feature>
<dbReference type="Proteomes" id="UP001363151">
    <property type="component" value="Unassembled WGS sequence"/>
</dbReference>
<evidence type="ECO:0000313" key="3">
    <source>
        <dbReference type="Proteomes" id="UP001363151"/>
    </source>
</evidence>
<sequence length="463" mass="49950">MADMMKDLKDFAQEYYLSILKEITHPPRVAVGAGDLGPSLFRVAPDAEGFREDCCSAPSLPRAAPSPRSTRRAAARPAAATSRFGFFERYDVACVAAEIRNRYGVGGPGEAPLILYGRGAGAVAALLFADRGDHDAACAAETPSVLSLECKAPEKDHALAGARFQPTTMFFNVSKPALKVARPRAARRTPAFRATGGGAFPSFLLLDAPWCTVRGLVFDGIAASKSEMTDMPDWKLQALATPVVSASLPIVLHSIQKRTLADLGAIDGRKTAGRVTAPALVVADTHRDDAARWRASLFPTPCYRDDARLALHAALETFLGPDDEPPIPGLAARTAAWSDFGVGEDELEYVFDAGGPGRPEREHAYAATPPPCVLRKKPPRKSISRASRRSAEDAREEEGMGARRLAAPAGRARGARAPPRPPPVPPAWVFHYEFARRALDEDEEEFGEDPRRPAESGEDPRRR</sequence>
<feature type="compositionally biased region" description="Low complexity" evidence="1">
    <location>
        <begin position="402"/>
        <end position="417"/>
    </location>
</feature>
<name>A0ABR1GCR5_AURAN</name>
<feature type="compositionally biased region" description="Basic and acidic residues" evidence="1">
    <location>
        <begin position="389"/>
        <end position="401"/>
    </location>
</feature>